<sequence>MKSCIKFILVHDLALKQYDGADNLPYKPR</sequence>
<keyword evidence="2" id="KW-1185">Reference proteome</keyword>
<evidence type="ECO:0000313" key="1">
    <source>
        <dbReference type="EMBL" id="EGV32944.1"/>
    </source>
</evidence>
<gene>
    <name evidence="1" type="ORF">HMPREF9431_00882</name>
</gene>
<reference evidence="1 2" key="1">
    <citation type="submission" date="2011-07" db="EMBL/GenBank/DDBJ databases">
        <title>The Genome Sequence of Prevotella oulorum F0390.</title>
        <authorList>
            <consortium name="The Broad Institute Genome Sequencing Platform"/>
            <consortium name="The Broad Institute Genome Sequencing Center for Infectious Disease"/>
            <person name="Earl A."/>
            <person name="Ward D."/>
            <person name="Feldgarden M."/>
            <person name="Gevers D."/>
            <person name="Izard J."/>
            <person name="Ganesan A."/>
            <person name="Baranova O.V."/>
            <person name="Blanton J.M."/>
            <person name="Tanner A.C."/>
            <person name="Dewhirst F.E."/>
            <person name="Young S.K."/>
            <person name="Zeng Q."/>
            <person name="Gargeya S."/>
            <person name="Fitzgerald M."/>
            <person name="Haas B."/>
            <person name="Abouelleil A."/>
            <person name="Alvarado L."/>
            <person name="Arachchi H.M."/>
            <person name="Berlin A."/>
            <person name="Brown A."/>
            <person name="Chapman S.B."/>
            <person name="Chen Z."/>
            <person name="Dunbar C."/>
            <person name="Freedman E."/>
            <person name="Gearin G."/>
            <person name="Gellesch M."/>
            <person name="Goldberg J."/>
            <person name="Griggs A."/>
            <person name="Gujja S."/>
            <person name="Heiman D."/>
            <person name="Howarth C."/>
            <person name="Larson L."/>
            <person name="Lui A."/>
            <person name="MacDonald P.J.P."/>
            <person name="Mehta T."/>
            <person name="Montmayeur A."/>
            <person name="Murphy C."/>
            <person name="Neiman D."/>
            <person name="Pearson M."/>
            <person name="Priest M."/>
            <person name="Roberts A."/>
            <person name="Saif S."/>
            <person name="Shea T."/>
            <person name="Shenoy N."/>
            <person name="Sisk P."/>
            <person name="Stolte C."/>
            <person name="Sykes S."/>
            <person name="Wortman J."/>
            <person name="Nusbaum C."/>
            <person name="Birren B."/>
        </authorList>
    </citation>
    <scope>NUCLEOTIDE SEQUENCE [LARGE SCALE GENOMIC DNA]</scope>
    <source>
        <strain evidence="1 2">F0390</strain>
    </source>
</reference>
<evidence type="ECO:0000313" key="2">
    <source>
        <dbReference type="Proteomes" id="UP000005141"/>
    </source>
</evidence>
<accession>G1WAN1</accession>
<dbReference type="HOGENOM" id="CLU_3409921_0_0_10"/>
<protein>
    <submittedName>
        <fullName evidence="1">Uncharacterized protein</fullName>
    </submittedName>
</protein>
<comment type="caution">
    <text evidence="1">The sequence shown here is derived from an EMBL/GenBank/DDBJ whole genome shotgun (WGS) entry which is preliminary data.</text>
</comment>
<dbReference type="EMBL" id="ADGI01000028">
    <property type="protein sequence ID" value="EGV32944.1"/>
    <property type="molecule type" value="Genomic_DNA"/>
</dbReference>
<proteinExistence type="predicted"/>
<dbReference type="AlphaFoldDB" id="G1WAN1"/>
<dbReference type="Proteomes" id="UP000005141">
    <property type="component" value="Unassembled WGS sequence"/>
</dbReference>
<organism evidence="1 2">
    <name type="scientific">Segatella oulorum F0390</name>
    <dbReference type="NCBI Taxonomy" id="702438"/>
    <lineage>
        <taxon>Bacteria</taxon>
        <taxon>Pseudomonadati</taxon>
        <taxon>Bacteroidota</taxon>
        <taxon>Bacteroidia</taxon>
        <taxon>Bacteroidales</taxon>
        <taxon>Prevotellaceae</taxon>
        <taxon>Segatella</taxon>
    </lineage>
</organism>
<name>G1WAN1_9BACT</name>